<dbReference type="InterPro" id="IPR050312">
    <property type="entry name" value="IolE/XylAMocC-like"/>
</dbReference>
<keyword evidence="2" id="KW-0413">Isomerase</keyword>
<gene>
    <name evidence="2" type="ORF">D7V94_09655</name>
</gene>
<sequence length="310" mass="35499">MAINMHKIGIQSTGTIRQENIDEGYRIIKAAGFDCVDFNFDEYLAVNDVRAGKIHDFFDRPIDEMWKDFEPHARAAAEYGLTFEQMHAPFPMMLPGKESINEKMCRITINCMELCTRMGGRYIVVHPTTLAYEYSRRDEHDFNVSMYQELIPAAKKLGLVVCLENLFVEQNGHLMEGACSDFQEAVNIIDKLNQLAGEELFGFCFDIGHANILGKNMYQSVVALGNRLKILHLHDNDGMSDLHNMPFTFARSWNPVATDWAGFLRGLKEIRYQGVINFETFRCMQGFPIELHPSLLKLQADMGRYFSSQI</sequence>
<dbReference type="PANTHER" id="PTHR12110">
    <property type="entry name" value="HYDROXYPYRUVATE ISOMERASE"/>
    <property type="match status" value="1"/>
</dbReference>
<dbReference type="RefSeq" id="WP_120469196.1">
    <property type="nucleotide sequence ID" value="NZ_RAYQ01000009.1"/>
</dbReference>
<evidence type="ECO:0000313" key="2">
    <source>
        <dbReference type="EMBL" id="RKI91532.1"/>
    </source>
</evidence>
<reference evidence="2 3" key="1">
    <citation type="submission" date="2018-09" db="EMBL/GenBank/DDBJ databases">
        <title>Murine metabolic-syndrome-specific gut microbial biobank.</title>
        <authorList>
            <person name="Liu C."/>
        </authorList>
    </citation>
    <scope>NUCLEOTIDE SEQUENCE [LARGE SCALE GENOMIC DNA]</scope>
    <source>
        <strain evidence="2 3">0.1xD8-82</strain>
    </source>
</reference>
<dbReference type="Gene3D" id="3.20.20.150">
    <property type="entry name" value="Divalent-metal-dependent TIM barrel enzymes"/>
    <property type="match status" value="1"/>
</dbReference>
<name>A0A3A9AJ99_9FIRM</name>
<proteinExistence type="predicted"/>
<accession>A0A3A9AJ99</accession>
<dbReference type="OrthoDB" id="9801960at2"/>
<dbReference type="InterPro" id="IPR013022">
    <property type="entry name" value="Xyl_isomerase-like_TIM-brl"/>
</dbReference>
<dbReference type="Pfam" id="PF01261">
    <property type="entry name" value="AP_endonuc_2"/>
    <property type="match status" value="1"/>
</dbReference>
<keyword evidence="3" id="KW-1185">Reference proteome</keyword>
<dbReference type="Proteomes" id="UP000280696">
    <property type="component" value="Unassembled WGS sequence"/>
</dbReference>
<dbReference type="SUPFAM" id="SSF51658">
    <property type="entry name" value="Xylose isomerase-like"/>
    <property type="match status" value="1"/>
</dbReference>
<dbReference type="AlphaFoldDB" id="A0A3A9AJ99"/>
<dbReference type="GO" id="GO:0016853">
    <property type="term" value="F:isomerase activity"/>
    <property type="evidence" value="ECO:0007669"/>
    <property type="project" value="UniProtKB-KW"/>
</dbReference>
<organism evidence="2 3">
    <name type="scientific">Parablautia intestinalis</name>
    <dbReference type="NCBI Taxonomy" id="2320100"/>
    <lineage>
        <taxon>Bacteria</taxon>
        <taxon>Bacillati</taxon>
        <taxon>Bacillota</taxon>
        <taxon>Clostridia</taxon>
        <taxon>Lachnospirales</taxon>
        <taxon>Lachnospiraceae</taxon>
        <taxon>Parablautia</taxon>
    </lineage>
</organism>
<dbReference type="InterPro" id="IPR036237">
    <property type="entry name" value="Xyl_isomerase-like_sf"/>
</dbReference>
<evidence type="ECO:0000259" key="1">
    <source>
        <dbReference type="Pfam" id="PF01261"/>
    </source>
</evidence>
<feature type="domain" description="Xylose isomerase-like TIM barrel" evidence="1">
    <location>
        <begin position="27"/>
        <end position="281"/>
    </location>
</feature>
<comment type="caution">
    <text evidence="2">The sequence shown here is derived from an EMBL/GenBank/DDBJ whole genome shotgun (WGS) entry which is preliminary data.</text>
</comment>
<dbReference type="EMBL" id="RAYQ01000009">
    <property type="protein sequence ID" value="RKI91532.1"/>
    <property type="molecule type" value="Genomic_DNA"/>
</dbReference>
<protein>
    <submittedName>
        <fullName evidence="2">Sugar phosphate isomerase/epimerase</fullName>
    </submittedName>
</protein>
<evidence type="ECO:0000313" key="3">
    <source>
        <dbReference type="Proteomes" id="UP000280696"/>
    </source>
</evidence>